<accession>A0AAE0QBT2</accession>
<organism evidence="2 3">
    <name type="scientific">Hemibagrus guttatus</name>
    <dbReference type="NCBI Taxonomy" id="175788"/>
    <lineage>
        <taxon>Eukaryota</taxon>
        <taxon>Metazoa</taxon>
        <taxon>Chordata</taxon>
        <taxon>Craniata</taxon>
        <taxon>Vertebrata</taxon>
        <taxon>Euteleostomi</taxon>
        <taxon>Actinopterygii</taxon>
        <taxon>Neopterygii</taxon>
        <taxon>Teleostei</taxon>
        <taxon>Ostariophysi</taxon>
        <taxon>Siluriformes</taxon>
        <taxon>Bagridae</taxon>
        <taxon>Hemibagrus</taxon>
    </lineage>
</organism>
<protein>
    <submittedName>
        <fullName evidence="2">Uncharacterized protein</fullName>
    </submittedName>
</protein>
<comment type="caution">
    <text evidence="2">The sequence shown here is derived from an EMBL/GenBank/DDBJ whole genome shotgun (WGS) entry which is preliminary data.</text>
</comment>
<feature type="coiled-coil region" evidence="1">
    <location>
        <begin position="52"/>
        <end position="86"/>
    </location>
</feature>
<dbReference type="EMBL" id="JAUCMX010000018">
    <property type="protein sequence ID" value="KAK3517586.1"/>
    <property type="molecule type" value="Genomic_DNA"/>
</dbReference>
<dbReference type="Proteomes" id="UP001274896">
    <property type="component" value="Unassembled WGS sequence"/>
</dbReference>
<dbReference type="Gene3D" id="3.30.70.1820">
    <property type="entry name" value="L1 transposable element, RRM domain"/>
    <property type="match status" value="1"/>
</dbReference>
<evidence type="ECO:0000313" key="2">
    <source>
        <dbReference type="EMBL" id="KAK3517586.1"/>
    </source>
</evidence>
<reference evidence="2" key="1">
    <citation type="submission" date="2023-06" db="EMBL/GenBank/DDBJ databases">
        <title>Male Hemibagrus guttatus genome.</title>
        <authorList>
            <person name="Bian C."/>
        </authorList>
    </citation>
    <scope>NUCLEOTIDE SEQUENCE</scope>
    <source>
        <strain evidence="2">Male_cb2023</strain>
        <tissue evidence="2">Muscle</tissue>
    </source>
</reference>
<dbReference type="InterPro" id="IPR004244">
    <property type="entry name" value="Transposase_22"/>
</dbReference>
<keyword evidence="1" id="KW-0175">Coiled coil</keyword>
<evidence type="ECO:0000256" key="1">
    <source>
        <dbReference type="SAM" id="Coils"/>
    </source>
</evidence>
<proteinExistence type="predicted"/>
<dbReference type="Gene3D" id="1.20.5.1700">
    <property type="match status" value="1"/>
</dbReference>
<keyword evidence="3" id="KW-1185">Reference proteome</keyword>
<evidence type="ECO:0000313" key="3">
    <source>
        <dbReference type="Proteomes" id="UP001274896"/>
    </source>
</evidence>
<dbReference type="PANTHER" id="PTHR11505">
    <property type="entry name" value="L1 TRANSPOSABLE ELEMENT-RELATED"/>
    <property type="match status" value="1"/>
</dbReference>
<gene>
    <name evidence="2" type="ORF">QTP70_012945</name>
</gene>
<name>A0AAE0QBT2_9TELE</name>
<sequence length="134" mass="14945">MLGDDLSTTKSELQAVKAEFSNSIVLVQTDMLSLKTTVKDMEQSLSTYSDDITVLQDKVDSLLATVAKLEDKCEDLEARSRRNNIRIIGIPEDNPCTTLAVSDLLKKAFNNDKDIIVDRSHRTLQPKPKPGERP</sequence>
<dbReference type="AlphaFoldDB" id="A0AAE0QBT2"/>